<evidence type="ECO:0000313" key="2">
    <source>
        <dbReference type="EMBL" id="MCY1082898.1"/>
    </source>
</evidence>
<reference evidence="2 3" key="1">
    <citation type="submission" date="2022-11" db="EMBL/GenBank/DDBJ databases">
        <title>Minimal conservation of predation-associated metabolite biosynthetic gene clusters underscores biosynthetic potential of Myxococcota including descriptions for ten novel species: Archangium lansinium sp. nov., Myxococcus landrumus sp. nov., Nannocystis bai.</title>
        <authorList>
            <person name="Ahearne A."/>
            <person name="Stevens C."/>
            <person name="Phillips K."/>
        </authorList>
    </citation>
    <scope>NUCLEOTIDE SEQUENCE [LARGE SCALE GENOMIC DNA]</scope>
    <source>
        <strain evidence="2 3">MIWBW</strain>
    </source>
</reference>
<dbReference type="Proteomes" id="UP001207654">
    <property type="component" value="Unassembled WGS sequence"/>
</dbReference>
<keyword evidence="3" id="KW-1185">Reference proteome</keyword>
<comment type="caution">
    <text evidence="2">The sequence shown here is derived from an EMBL/GenBank/DDBJ whole genome shotgun (WGS) entry which is preliminary data.</text>
</comment>
<accession>A0ABT4AMJ1</accession>
<organism evidence="2 3">
    <name type="scientific">Archangium lansingense</name>
    <dbReference type="NCBI Taxonomy" id="2995310"/>
    <lineage>
        <taxon>Bacteria</taxon>
        <taxon>Pseudomonadati</taxon>
        <taxon>Myxococcota</taxon>
        <taxon>Myxococcia</taxon>
        <taxon>Myxococcales</taxon>
        <taxon>Cystobacterineae</taxon>
        <taxon>Archangiaceae</taxon>
        <taxon>Archangium</taxon>
    </lineage>
</organism>
<evidence type="ECO:0000256" key="1">
    <source>
        <dbReference type="SAM" id="MobiDB-lite"/>
    </source>
</evidence>
<feature type="region of interest" description="Disordered" evidence="1">
    <location>
        <begin position="78"/>
        <end position="98"/>
    </location>
</feature>
<proteinExistence type="predicted"/>
<dbReference type="RefSeq" id="WP_267541451.1">
    <property type="nucleotide sequence ID" value="NZ_JAPNKA010000001.1"/>
</dbReference>
<name>A0ABT4AMJ1_9BACT</name>
<sequence>MLTKEDAMVVQDDVREGMVVRDMDGRKVGRVGAVGETHFELEPRRLSRDEFLVEFSDVRYARDGELYLERTPHLLKLEDDEGGALPPRHHEGMDAEPVNLVEVEAEASHAGS</sequence>
<dbReference type="EMBL" id="JAPNKA010000001">
    <property type="protein sequence ID" value="MCY1082898.1"/>
    <property type="molecule type" value="Genomic_DNA"/>
</dbReference>
<gene>
    <name evidence="2" type="ORF">OV287_51450</name>
</gene>
<protein>
    <submittedName>
        <fullName evidence="2">DUF2171 domain-containing protein</fullName>
    </submittedName>
</protein>
<evidence type="ECO:0000313" key="3">
    <source>
        <dbReference type="Proteomes" id="UP001207654"/>
    </source>
</evidence>